<dbReference type="AlphaFoldDB" id="A0A6V8L3J6"/>
<reference evidence="3 4" key="1">
    <citation type="submission" date="2020-03" db="EMBL/GenBank/DDBJ databases">
        <title>Whole genome shotgun sequence of Phytohabitans rumicis NBRC 108638.</title>
        <authorList>
            <person name="Komaki H."/>
            <person name="Tamura T."/>
        </authorList>
    </citation>
    <scope>NUCLEOTIDE SEQUENCE [LARGE SCALE GENOMIC DNA]</scope>
    <source>
        <strain evidence="3 4">NBRC 108638</strain>
    </source>
</reference>
<gene>
    <name evidence="3" type="ORF">Prum_054740</name>
</gene>
<keyword evidence="4" id="KW-1185">Reference proteome</keyword>
<feature type="region of interest" description="Disordered" evidence="1">
    <location>
        <begin position="304"/>
        <end position="347"/>
    </location>
</feature>
<dbReference type="SMART" id="SM00327">
    <property type="entry name" value="VWA"/>
    <property type="match status" value="1"/>
</dbReference>
<reference evidence="3 4" key="2">
    <citation type="submission" date="2020-03" db="EMBL/GenBank/DDBJ databases">
        <authorList>
            <person name="Ichikawa N."/>
            <person name="Kimura A."/>
            <person name="Kitahashi Y."/>
            <person name="Uohara A."/>
        </authorList>
    </citation>
    <scope>NUCLEOTIDE SEQUENCE [LARGE SCALE GENOMIC DNA]</scope>
    <source>
        <strain evidence="3 4">NBRC 108638</strain>
    </source>
</reference>
<evidence type="ECO:0000313" key="3">
    <source>
        <dbReference type="EMBL" id="GFJ91832.1"/>
    </source>
</evidence>
<evidence type="ECO:0000259" key="2">
    <source>
        <dbReference type="PROSITE" id="PS50234"/>
    </source>
</evidence>
<dbReference type="Pfam" id="PF00092">
    <property type="entry name" value="VWA"/>
    <property type="match status" value="1"/>
</dbReference>
<evidence type="ECO:0000256" key="1">
    <source>
        <dbReference type="SAM" id="MobiDB-lite"/>
    </source>
</evidence>
<dbReference type="Proteomes" id="UP000482960">
    <property type="component" value="Unassembled WGS sequence"/>
</dbReference>
<organism evidence="3 4">
    <name type="scientific">Phytohabitans rumicis</name>
    <dbReference type="NCBI Taxonomy" id="1076125"/>
    <lineage>
        <taxon>Bacteria</taxon>
        <taxon>Bacillati</taxon>
        <taxon>Actinomycetota</taxon>
        <taxon>Actinomycetes</taxon>
        <taxon>Micromonosporales</taxon>
        <taxon>Micromonosporaceae</taxon>
    </lineage>
</organism>
<dbReference type="RefSeq" id="WP_246278093.1">
    <property type="nucleotide sequence ID" value="NZ_BAABJB010000017.1"/>
</dbReference>
<dbReference type="InterPro" id="IPR002035">
    <property type="entry name" value="VWF_A"/>
</dbReference>
<dbReference type="Gene3D" id="3.40.50.410">
    <property type="entry name" value="von Willebrand factor, type A domain"/>
    <property type="match status" value="1"/>
</dbReference>
<accession>A0A6V8L3J6</accession>
<name>A0A6V8L3J6_9ACTN</name>
<protein>
    <recommendedName>
        <fullName evidence="2">VWFA domain-containing protein</fullName>
    </recommendedName>
</protein>
<feature type="domain" description="VWFA" evidence="2">
    <location>
        <begin position="365"/>
        <end position="557"/>
    </location>
</feature>
<dbReference type="InterPro" id="IPR036465">
    <property type="entry name" value="vWFA_dom_sf"/>
</dbReference>
<dbReference type="SUPFAM" id="SSF53850">
    <property type="entry name" value="Periplasmic binding protein-like II"/>
    <property type="match status" value="1"/>
</dbReference>
<dbReference type="SUPFAM" id="SSF53300">
    <property type="entry name" value="vWA-like"/>
    <property type="match status" value="1"/>
</dbReference>
<dbReference type="PROSITE" id="PS50234">
    <property type="entry name" value="VWFA"/>
    <property type="match status" value="1"/>
</dbReference>
<proteinExistence type="predicted"/>
<dbReference type="EMBL" id="BLPG01000001">
    <property type="protein sequence ID" value="GFJ91832.1"/>
    <property type="molecule type" value="Genomic_DNA"/>
</dbReference>
<sequence>MALVVVVGGSWFGYRQLAGNRCTGDVKLAVAAAPEIAPAVRSTVESWKAGGGSADGTCVTVAVTEVNSVDMAAVLAAEHGVGLAGVGGPNGTTTVPDVWLPDSTSWLVRLKTAAAGFTPTDGASIARSPVVAAMPEPIAESLGWPDKKVGWADLLAKITTGTGLRTGIVEPTRDSAGLSGLLSLSAAAGSVKDAAQAQTAALRSLAIGRSALRDDLVAKFPQAADAASLASGLSVAPLSEEDVIAYNAKKPPVPLAALYVEPTPAPLDYPFAVMPGIDAAKISAAAAVHDALDSGEFRDRLGAQGLRAPDGTWGSGFTAPTGAPSPAGGPPSASPNNGGTAAGGIDPASVDRSLATWTAVTAPGRMLAVMDVSGSMLETVPGANNATRMQVTLAAAERGLSLFDDSWALGLWIFSTELDGSRDWRQLVPIGPLSSNRGKALSELKKVEPKSDGDTGLYDTILAAYKTVQEDWASDRVNSIVLFTDGKNDDPNGVSEQALLNQLKSLSDNKRPVQVIILGIGDGVDEAALKRITKVTGGGVFVTKDPTKIGDIFLKALALRPAAPR</sequence>
<comment type="caution">
    <text evidence="3">The sequence shown here is derived from an EMBL/GenBank/DDBJ whole genome shotgun (WGS) entry which is preliminary data.</text>
</comment>
<evidence type="ECO:0000313" key="4">
    <source>
        <dbReference type="Proteomes" id="UP000482960"/>
    </source>
</evidence>